<sequence length="814" mass="91141">MKPLFHPDKISTKAIIFTFCLLLFPTSLPSAQARNEEDLIHDSSQKSSYFYQQQRYSEKQQTILLAQVKKPKADSQDQEDTSEDTGEDTKDKKEAADAKNLITYNLEFNRSPIVGNRLRLRGLNAEGRLGFNRPRGWKIGKLQALIKFQHSPSLYANRSNLTVFINDTAVGSISLNRKQSQVGQVLINNIDPKLLQDYNEIKFVAQQNSSQQCTDPRDPNLWTDILPDSKLIFGFQRQPVPLNFSRYPYPFFDQLGLETNSIVYVQPSQVNQYWLTTAARLQAAFGRFADFRPIKTSLVSDIKSVKPEQRLVIIGTPSEQPALTSLKLPLSITGTQILDINQKPVPEDTGVLIAATTKEKGGTPVLIATGNGAKGVAKAVQFLVQPDLRKMGTGSVVFVNQVKEVTAPEPRQWPRYIPEENNFRLSDIRTPLNNEGFGDVTVRGSATAPVTIDFRTLPDDRFLRGSSMNLVYSYGPQLNPRTSALEVLLDGRYIGGTRLTSDSGETRQTLKVDLPASLLQSNSQLQVFFRMNPKEPFDKQKCLSAADQQLVGTLHADTSFELKREPSVQLPDLKLLQFGFPFAAPQDLSRTAIVLPQNPSNTDILTLLALSERLGRLSQAESIKFQVYTPESIPDSVRKNEHLVGIGTRDKFPFPEVFRSTGFNLSQAFSRVSAQGTIQTPQDSQGLIKQIVSPWSNERIILALTAQTETGLERVRQVVEQDPLFYQLKQDTVLVGSDKNNPSPYEPDAYQLEFIRSAPSKTRVENTNLLSKTTRLLQENWLLLPIGIVGVSLLLYGIVQLYLKRLAGTERNEL</sequence>
<dbReference type="Gene3D" id="2.60.120.260">
    <property type="entry name" value="Galactose-binding domain-like"/>
    <property type="match status" value="2"/>
</dbReference>
<dbReference type="EMBL" id="QMEB01000109">
    <property type="protein sequence ID" value="NMG20689.1"/>
    <property type="molecule type" value="Genomic_DNA"/>
</dbReference>
<evidence type="ECO:0000256" key="2">
    <source>
        <dbReference type="ARBA" id="ARBA00022475"/>
    </source>
</evidence>
<feature type="compositionally biased region" description="Acidic residues" evidence="6">
    <location>
        <begin position="76"/>
        <end position="86"/>
    </location>
</feature>
<evidence type="ECO:0000313" key="9">
    <source>
        <dbReference type="Proteomes" id="UP000718564"/>
    </source>
</evidence>
<comment type="caution">
    <text evidence="8">The sequence shown here is derived from an EMBL/GenBank/DDBJ whole genome shotgun (WGS) entry which is preliminary data.</text>
</comment>
<proteinExistence type="predicted"/>
<accession>A0ABX1P8R1</accession>
<dbReference type="InterPro" id="IPR018513">
    <property type="entry name" value="Cell_synthase_bac"/>
</dbReference>
<dbReference type="Pfam" id="PF03170">
    <property type="entry name" value="BcsB"/>
    <property type="match status" value="1"/>
</dbReference>
<protein>
    <submittedName>
        <fullName evidence="8">Cellulose biosynthesis cyclic di-GMP-binding regulatory protein BcsB</fullName>
    </submittedName>
</protein>
<keyword evidence="2" id="KW-1003">Cell membrane</keyword>
<keyword evidence="3 7" id="KW-0812">Transmembrane</keyword>
<dbReference type="RefSeq" id="WP_169155946.1">
    <property type="nucleotide sequence ID" value="NZ_CAWPJE010000099.1"/>
</dbReference>
<comment type="subcellular location">
    <subcellularLocation>
        <location evidence="1">Cell membrane</location>
        <topology evidence="1">Single-pass membrane protein</topology>
    </subcellularLocation>
</comment>
<evidence type="ECO:0000313" key="8">
    <source>
        <dbReference type="EMBL" id="NMG20689.1"/>
    </source>
</evidence>
<dbReference type="Proteomes" id="UP000718564">
    <property type="component" value="Unassembled WGS sequence"/>
</dbReference>
<keyword evidence="9" id="KW-1185">Reference proteome</keyword>
<feature type="region of interest" description="Disordered" evidence="6">
    <location>
        <begin position="67"/>
        <end position="94"/>
    </location>
</feature>
<evidence type="ECO:0000256" key="6">
    <source>
        <dbReference type="SAM" id="MobiDB-lite"/>
    </source>
</evidence>
<gene>
    <name evidence="8" type="ORF">DP116_14965</name>
</gene>
<name>A0ABX1P8R1_9CYAN</name>
<evidence type="ECO:0000256" key="3">
    <source>
        <dbReference type="ARBA" id="ARBA00022692"/>
    </source>
</evidence>
<feature type="transmembrane region" description="Helical" evidence="7">
    <location>
        <begin position="781"/>
        <end position="803"/>
    </location>
</feature>
<organism evidence="8 9">
    <name type="scientific">Brasilonema bromeliae SPC951</name>
    <dbReference type="NCBI Taxonomy" id="385972"/>
    <lineage>
        <taxon>Bacteria</taxon>
        <taxon>Bacillati</taxon>
        <taxon>Cyanobacteriota</taxon>
        <taxon>Cyanophyceae</taxon>
        <taxon>Nostocales</taxon>
        <taxon>Scytonemataceae</taxon>
        <taxon>Brasilonema</taxon>
        <taxon>Bromeliae group (in: Brasilonema)</taxon>
    </lineage>
</organism>
<keyword evidence="5 7" id="KW-0472">Membrane</keyword>
<keyword evidence="4 7" id="KW-1133">Transmembrane helix</keyword>
<evidence type="ECO:0000256" key="4">
    <source>
        <dbReference type="ARBA" id="ARBA00022989"/>
    </source>
</evidence>
<dbReference type="PANTHER" id="PTHR39083:SF1">
    <property type="entry name" value="CYCLIC DI-GMP-BINDING PROTEIN"/>
    <property type="match status" value="1"/>
</dbReference>
<reference evidence="8 9" key="1">
    <citation type="submission" date="2018-06" db="EMBL/GenBank/DDBJ databases">
        <title>Comparative genomics of Brasilonema spp. strains.</title>
        <authorList>
            <person name="Alvarenga D.O."/>
            <person name="Fiore M.F."/>
            <person name="Varani A.M."/>
        </authorList>
    </citation>
    <scope>NUCLEOTIDE SEQUENCE [LARGE SCALE GENOMIC DNA]</scope>
    <source>
        <strain evidence="8 9">SPC951</strain>
    </source>
</reference>
<evidence type="ECO:0000256" key="7">
    <source>
        <dbReference type="SAM" id="Phobius"/>
    </source>
</evidence>
<evidence type="ECO:0000256" key="1">
    <source>
        <dbReference type="ARBA" id="ARBA00004162"/>
    </source>
</evidence>
<dbReference type="PANTHER" id="PTHR39083">
    <property type="entry name" value="CYCLIC DI-GMP-BINDING PROTEIN"/>
    <property type="match status" value="1"/>
</dbReference>
<evidence type="ECO:0000256" key="5">
    <source>
        <dbReference type="ARBA" id="ARBA00023136"/>
    </source>
</evidence>